<dbReference type="GeneID" id="98061857"/>
<dbReference type="RefSeq" id="WP_102364903.1">
    <property type="nucleotide sequence ID" value="NZ_CP020991.1"/>
</dbReference>
<dbReference type="GO" id="GO:0004601">
    <property type="term" value="F:peroxidase activity"/>
    <property type="evidence" value="ECO:0007669"/>
    <property type="project" value="UniProtKB-KW"/>
</dbReference>
<keyword evidence="1" id="KW-1133">Transmembrane helix</keyword>
<dbReference type="Pfam" id="PF02681">
    <property type="entry name" value="DUF212"/>
    <property type="match status" value="1"/>
</dbReference>
<keyword evidence="3" id="KW-1185">Reference proteome</keyword>
<keyword evidence="1" id="KW-0472">Membrane</keyword>
<feature type="transmembrane region" description="Helical" evidence="1">
    <location>
        <begin position="12"/>
        <end position="30"/>
    </location>
</feature>
<organism evidence="2 3">
    <name type="scientific">Monoglobus pectinilyticus</name>
    <dbReference type="NCBI Taxonomy" id="1981510"/>
    <lineage>
        <taxon>Bacteria</taxon>
        <taxon>Bacillati</taxon>
        <taxon>Bacillota</taxon>
        <taxon>Clostridia</taxon>
        <taxon>Monoglobales</taxon>
        <taxon>Monoglobaceae</taxon>
        <taxon>Monoglobus</taxon>
    </lineage>
</organism>
<reference evidence="2 3" key="1">
    <citation type="submission" date="2017-04" db="EMBL/GenBank/DDBJ databases">
        <title>Monoglobus pectinilyticus 14 draft genome.</title>
        <authorList>
            <person name="Kim C."/>
            <person name="Rosendale D.I."/>
            <person name="Kelly W.J."/>
            <person name="Tannock G.W."/>
            <person name="Patchett M.L."/>
            <person name="Jordens J.Z."/>
        </authorList>
    </citation>
    <scope>NUCLEOTIDE SEQUENCE [LARGE SCALE GENOMIC DNA]</scope>
    <source>
        <strain evidence="2 3">14</strain>
    </source>
</reference>
<evidence type="ECO:0000256" key="1">
    <source>
        <dbReference type="SAM" id="Phobius"/>
    </source>
</evidence>
<proteinExistence type="predicted"/>
<dbReference type="PANTHER" id="PTHR31446:SF29">
    <property type="entry name" value="ACID PHOSPHATASE_VANADIUM-DEPENDENT HALOPEROXIDASE-RELATED PROTEIN"/>
    <property type="match status" value="1"/>
</dbReference>
<dbReference type="OrthoDB" id="9792681at2"/>
<dbReference type="PANTHER" id="PTHR31446">
    <property type="entry name" value="ACID PHOSPHATASE/VANADIUM-DEPENDENT HALOPEROXIDASE-RELATED PROTEIN"/>
    <property type="match status" value="1"/>
</dbReference>
<feature type="transmembrane region" description="Helical" evidence="1">
    <location>
        <begin position="131"/>
        <end position="151"/>
    </location>
</feature>
<evidence type="ECO:0000313" key="3">
    <source>
        <dbReference type="Proteomes" id="UP000235589"/>
    </source>
</evidence>
<keyword evidence="2" id="KW-0560">Oxidoreductase</keyword>
<feature type="transmembrane region" description="Helical" evidence="1">
    <location>
        <begin position="73"/>
        <end position="92"/>
    </location>
</feature>
<accession>A0A2K9P030</accession>
<dbReference type="PROSITE" id="PS51257">
    <property type="entry name" value="PROKAR_LIPOPROTEIN"/>
    <property type="match status" value="1"/>
</dbReference>
<dbReference type="InterPro" id="IPR003832">
    <property type="entry name" value="DUF212"/>
</dbReference>
<gene>
    <name evidence="2" type="ORF">B9O19_00430</name>
</gene>
<sequence>MRYFEEFFSNRIFFIVLFAWLLSCVIKGIIEWIRNKKINWGRFFGPGGMPSSHSTIVACLATCVGMSEGFDTALFVVCCALALIVMYDASGIRRAAGEQAKMINMIVEAWEEKDPVLKDEKLKELLGHTPLEVLGGAVLGVFVALVSGVFLGL</sequence>
<protein>
    <submittedName>
        <fullName evidence="2">Acid phosphatase/vanadium-dependent haloperoxidase related protein</fullName>
    </submittedName>
</protein>
<keyword evidence="1" id="KW-0812">Transmembrane</keyword>
<name>A0A2K9P030_9FIRM</name>
<dbReference type="KEGG" id="mpec:B9O19_00430"/>
<evidence type="ECO:0000313" key="2">
    <source>
        <dbReference type="EMBL" id="AUO18614.1"/>
    </source>
</evidence>
<keyword evidence="2" id="KW-0575">Peroxidase</keyword>
<dbReference type="Proteomes" id="UP000235589">
    <property type="component" value="Chromosome"/>
</dbReference>
<dbReference type="AlphaFoldDB" id="A0A2K9P030"/>
<dbReference type="EMBL" id="CP020991">
    <property type="protein sequence ID" value="AUO18614.1"/>
    <property type="molecule type" value="Genomic_DNA"/>
</dbReference>